<evidence type="ECO:0000256" key="4">
    <source>
        <dbReference type="RuleBase" id="RU362026"/>
    </source>
</evidence>
<dbReference type="InterPro" id="IPR001091">
    <property type="entry name" value="RM_Methyltransferase"/>
</dbReference>
<gene>
    <name evidence="6" type="ORF">FEZ08_11695</name>
</gene>
<evidence type="ECO:0000259" key="5">
    <source>
        <dbReference type="Pfam" id="PF01555"/>
    </source>
</evidence>
<dbReference type="PANTHER" id="PTHR13370:SF3">
    <property type="entry name" value="TRNA (GUANINE(10)-N2)-METHYLTRANSFERASE HOMOLOG"/>
    <property type="match status" value="1"/>
</dbReference>
<dbReference type="InterPro" id="IPR029063">
    <property type="entry name" value="SAM-dependent_MTases_sf"/>
</dbReference>
<dbReference type="OrthoDB" id="9773571at2"/>
<keyword evidence="3" id="KW-0680">Restriction system</keyword>
<dbReference type="Proteomes" id="UP000306912">
    <property type="component" value="Unassembled WGS sequence"/>
</dbReference>
<dbReference type="GO" id="GO:0003677">
    <property type="term" value="F:DNA binding"/>
    <property type="evidence" value="ECO:0007669"/>
    <property type="project" value="InterPro"/>
</dbReference>
<dbReference type="EMBL" id="VBWP01000017">
    <property type="protein sequence ID" value="TLG71068.1"/>
    <property type="molecule type" value="Genomic_DNA"/>
</dbReference>
<dbReference type="InterPro" id="IPR002941">
    <property type="entry name" value="DNA_methylase_N4/N6"/>
</dbReference>
<evidence type="ECO:0000256" key="1">
    <source>
        <dbReference type="ARBA" id="ARBA00022603"/>
    </source>
</evidence>
<dbReference type="GO" id="GO:0032259">
    <property type="term" value="P:methylation"/>
    <property type="evidence" value="ECO:0007669"/>
    <property type="project" value="UniProtKB-KW"/>
</dbReference>
<comment type="similarity">
    <text evidence="4">Belongs to the N(4)/N(6)-methyltransferase family.</text>
</comment>
<dbReference type="InParanoid" id="A0A5R8Q8X1"/>
<reference evidence="6 7" key="1">
    <citation type="submission" date="2019-05" db="EMBL/GenBank/DDBJ databases">
        <title>Culicoidintestinum kansasii gen. nov., sp. nov. from the gastrointestinal tract of the biting midge, Culicoides sonorensis.</title>
        <authorList>
            <person name="Neupane S."/>
            <person name="Ghosh A."/>
            <person name="Gunther S."/>
            <person name="Martin K."/>
            <person name="Zurek L."/>
        </authorList>
    </citation>
    <scope>NUCLEOTIDE SEQUENCE [LARGE SCALE GENOMIC DNA]</scope>
    <source>
        <strain evidence="6 7">CS-1</strain>
    </source>
</reference>
<name>A0A5R8Q8X1_9FIRM</name>
<keyword evidence="7" id="KW-1185">Reference proteome</keyword>
<evidence type="ECO:0000313" key="7">
    <source>
        <dbReference type="Proteomes" id="UP000306912"/>
    </source>
</evidence>
<accession>A0A5R8Q8X1</accession>
<dbReference type="SUPFAM" id="SSF53335">
    <property type="entry name" value="S-adenosyl-L-methionine-dependent methyltransferases"/>
    <property type="match status" value="1"/>
</dbReference>
<dbReference type="AlphaFoldDB" id="A0A5R8Q8X1"/>
<evidence type="ECO:0000313" key="6">
    <source>
        <dbReference type="EMBL" id="TLG71068.1"/>
    </source>
</evidence>
<keyword evidence="2 6" id="KW-0808">Transferase</keyword>
<dbReference type="Gene3D" id="3.40.50.150">
    <property type="entry name" value="Vaccinia Virus protein VP39"/>
    <property type="match status" value="1"/>
</dbReference>
<dbReference type="GO" id="GO:0005737">
    <property type="term" value="C:cytoplasm"/>
    <property type="evidence" value="ECO:0007669"/>
    <property type="project" value="TreeGrafter"/>
</dbReference>
<dbReference type="PRINTS" id="PR00508">
    <property type="entry name" value="S21N4MTFRASE"/>
</dbReference>
<keyword evidence="1 6" id="KW-0489">Methyltransferase</keyword>
<dbReference type="GO" id="GO:0008170">
    <property type="term" value="F:N-methyltransferase activity"/>
    <property type="evidence" value="ECO:0007669"/>
    <property type="project" value="InterPro"/>
</dbReference>
<evidence type="ECO:0000256" key="3">
    <source>
        <dbReference type="ARBA" id="ARBA00022747"/>
    </source>
</evidence>
<proteinExistence type="inferred from homology"/>
<sequence>MPAFFFCLVYDGFMAGVFFGKCYIINRRSFMLGNLQVGDCIRIDGKHLLVYGDATKIETYSCIEKHGSSVQLLLTDPPYNVNYSGTKRKNRRQLINDNLGDRYTEFLTRLLDNAARVMNPGASYYVFMASSSITELYAACDAAELYRSSLLLWIKNHFVLSFADYKVKHECIQCGWKRGATHKFYDPKNLSTVFNYPKPTRSKEHPTMKPIPLVKELIQYSSMPGDIVLDPCSGSGTTMLAAQEFGRRCYMIEIDLEYIHSIIYRYLYFNPGAVIEITQ</sequence>
<comment type="caution">
    <text evidence="6">The sequence shown here is derived from an EMBL/GenBank/DDBJ whole genome shotgun (WGS) entry which is preliminary data.</text>
</comment>
<dbReference type="GO" id="GO:0009307">
    <property type="term" value="P:DNA restriction-modification system"/>
    <property type="evidence" value="ECO:0007669"/>
    <property type="project" value="UniProtKB-KW"/>
</dbReference>
<dbReference type="EC" id="2.1.1.-" evidence="4"/>
<feature type="domain" description="DNA methylase N-4/N-6" evidence="5">
    <location>
        <begin position="70"/>
        <end position="262"/>
    </location>
</feature>
<organism evidence="6 7">
    <name type="scientific">Culicoidibacter larvae</name>
    <dbReference type="NCBI Taxonomy" id="2579976"/>
    <lineage>
        <taxon>Bacteria</taxon>
        <taxon>Bacillati</taxon>
        <taxon>Bacillota</taxon>
        <taxon>Culicoidibacteria</taxon>
        <taxon>Culicoidibacterales</taxon>
        <taxon>Culicoidibacteraceae</taxon>
        <taxon>Culicoidibacter</taxon>
    </lineage>
</organism>
<evidence type="ECO:0000256" key="2">
    <source>
        <dbReference type="ARBA" id="ARBA00022679"/>
    </source>
</evidence>
<protein>
    <recommendedName>
        <fullName evidence="4">Methyltransferase</fullName>
        <ecNumber evidence="4">2.1.1.-</ecNumber>
    </recommendedName>
</protein>
<dbReference type="Pfam" id="PF01555">
    <property type="entry name" value="N6_N4_Mtase"/>
    <property type="match status" value="1"/>
</dbReference>
<dbReference type="PANTHER" id="PTHR13370">
    <property type="entry name" value="RNA METHYLASE-RELATED"/>
    <property type="match status" value="1"/>
</dbReference>